<organism evidence="2 3">
    <name type="scientific">Pleurodeles waltl</name>
    <name type="common">Iberian ribbed newt</name>
    <dbReference type="NCBI Taxonomy" id="8319"/>
    <lineage>
        <taxon>Eukaryota</taxon>
        <taxon>Metazoa</taxon>
        <taxon>Chordata</taxon>
        <taxon>Craniata</taxon>
        <taxon>Vertebrata</taxon>
        <taxon>Euteleostomi</taxon>
        <taxon>Amphibia</taxon>
        <taxon>Batrachia</taxon>
        <taxon>Caudata</taxon>
        <taxon>Salamandroidea</taxon>
        <taxon>Salamandridae</taxon>
        <taxon>Pleurodelinae</taxon>
        <taxon>Pleurodeles</taxon>
    </lineage>
</organism>
<comment type="caution">
    <text evidence="2">The sequence shown here is derived from an EMBL/GenBank/DDBJ whole genome shotgun (WGS) entry which is preliminary data.</text>
</comment>
<keyword evidence="3" id="KW-1185">Reference proteome</keyword>
<sequence length="93" mass="10227">MRARPLLIKVSSSQRQTLWARPSAALPFLRKFCPERPPRASRCTTPGPSQATVPEAPSCLRPKAADEEAAGTRRRSRRGLDKSSLHSVHHSAS</sequence>
<proteinExistence type="predicted"/>
<gene>
    <name evidence="2" type="ORF">NDU88_006475</name>
</gene>
<evidence type="ECO:0000313" key="3">
    <source>
        <dbReference type="Proteomes" id="UP001066276"/>
    </source>
</evidence>
<feature type="region of interest" description="Disordered" evidence="1">
    <location>
        <begin position="36"/>
        <end position="93"/>
    </location>
</feature>
<name>A0AAV7SPV5_PLEWA</name>
<reference evidence="2" key="1">
    <citation type="journal article" date="2022" name="bioRxiv">
        <title>Sequencing and chromosome-scale assembly of the giantPleurodeles waltlgenome.</title>
        <authorList>
            <person name="Brown T."/>
            <person name="Elewa A."/>
            <person name="Iarovenko S."/>
            <person name="Subramanian E."/>
            <person name="Araus A.J."/>
            <person name="Petzold A."/>
            <person name="Susuki M."/>
            <person name="Suzuki K.-i.T."/>
            <person name="Hayashi T."/>
            <person name="Toyoda A."/>
            <person name="Oliveira C."/>
            <person name="Osipova E."/>
            <person name="Leigh N.D."/>
            <person name="Simon A."/>
            <person name="Yun M.H."/>
        </authorList>
    </citation>
    <scope>NUCLEOTIDE SEQUENCE</scope>
    <source>
        <strain evidence="2">20211129_DDA</strain>
        <tissue evidence="2">Liver</tissue>
    </source>
</reference>
<evidence type="ECO:0000256" key="1">
    <source>
        <dbReference type="SAM" id="MobiDB-lite"/>
    </source>
</evidence>
<protein>
    <submittedName>
        <fullName evidence="2">Uncharacterized protein</fullName>
    </submittedName>
</protein>
<evidence type="ECO:0000313" key="2">
    <source>
        <dbReference type="EMBL" id="KAJ1166065.1"/>
    </source>
</evidence>
<dbReference type="Proteomes" id="UP001066276">
    <property type="component" value="Chromosome 4_2"/>
</dbReference>
<dbReference type="EMBL" id="JANPWB010000008">
    <property type="protein sequence ID" value="KAJ1166065.1"/>
    <property type="molecule type" value="Genomic_DNA"/>
</dbReference>
<dbReference type="AlphaFoldDB" id="A0AAV7SPV5"/>
<feature type="compositionally biased region" description="Polar residues" evidence="1">
    <location>
        <begin position="42"/>
        <end position="52"/>
    </location>
</feature>
<accession>A0AAV7SPV5</accession>